<evidence type="ECO:0000259" key="2">
    <source>
        <dbReference type="Pfam" id="PF19081"/>
    </source>
</evidence>
<feature type="domain" description="Ig-like" evidence="2">
    <location>
        <begin position="1682"/>
        <end position="1753"/>
    </location>
</feature>
<dbReference type="InterPro" id="IPR045828">
    <property type="entry name" value="PKD_Bacteroidetes"/>
</dbReference>
<dbReference type="InterPro" id="IPR047589">
    <property type="entry name" value="DUF11_rpt"/>
</dbReference>
<reference evidence="5 6" key="1">
    <citation type="submission" date="2019-02" db="EMBL/GenBank/DDBJ databases">
        <title>Pedobacter sp. RP-3-21 sp. nov., isolated from Arctic soil.</title>
        <authorList>
            <person name="Dahal R.H."/>
        </authorList>
    </citation>
    <scope>NUCLEOTIDE SEQUENCE [LARGE SCALE GENOMIC DNA]</scope>
    <source>
        <strain evidence="5 6">RP-3-21</strain>
    </source>
</reference>
<feature type="domain" description="Ig-like" evidence="2">
    <location>
        <begin position="2132"/>
        <end position="2203"/>
    </location>
</feature>
<feature type="domain" description="Ig-like" evidence="2">
    <location>
        <begin position="1832"/>
        <end position="1903"/>
    </location>
</feature>
<feature type="domain" description="Ig-like" evidence="2">
    <location>
        <begin position="1907"/>
        <end position="1978"/>
    </location>
</feature>
<proteinExistence type="predicted"/>
<feature type="domain" description="PKD-like" evidence="3">
    <location>
        <begin position="2389"/>
        <end position="2452"/>
    </location>
</feature>
<dbReference type="Pfam" id="PF01345">
    <property type="entry name" value="DUF11"/>
    <property type="match status" value="1"/>
</dbReference>
<evidence type="ECO:0000259" key="4">
    <source>
        <dbReference type="Pfam" id="PF24346"/>
    </source>
</evidence>
<dbReference type="Pfam" id="PF19406">
    <property type="entry name" value="PKD_5"/>
    <property type="match status" value="3"/>
</dbReference>
<sequence length="3027" mass="307449">MRSFICSDYPITSKWKMNKITQRFLFSFQKETWFKLMAFSLFLLVSISSATAQTYKTHYIAPAPWQYWSSANEIVISTNTAGTTATIKKSDGSLVTTLTPTPGNPAVYRFAGDPVGLAKNSLNTILNAAGIIVTGNNPIAVNIRNVASDDIPAGSYSSTNDQYIKGNASLFSFGDAAVGNAFRVGYYRDGDLNGVAASVSTKRPVYSILALENNTTIKLNGTAITTLNSGQSYILQAVMGSLVETSGPAVMNTGINVDAPEACGDGAYNPVPPISSLGNEYVVIRGKGNNTAEQTTIIATEANTNVTVSNFDHNGVLQSTNTYNLIAEGSFITFPNGVSTGTNTGNVQVGDASSGSRIVATKNVVAYSGTANQCEVDIATLAPLSACGGSLKAETYKFRGNNLGDLPYFAYLITKSSTDKIYLTTNGGSPVFNNTDVETIPGVGVRRQLGSSGAYAIDFENTNIGSPNSFYLSSNTRWTVAMVQSGGGFSMSNFLSPFPEKALKPTYAQADCASALLSADANSNAPFQWYLNGVAIAGATSRTYQATLSGSYTITSTLDCGISSQSLPVTIALCNVDLILTKAVDNTSPVKGGTVNFTITVKNSNIASGTVTGTGNAIGVSATDLLPSGYTYVSSVAATGTSYDPATGLWSIGSMNAGQSLILTITAKVNNSGNYNNTAVVTGSQADPVLSNNTASASVTPVNISLTSASGTDNQSICVGGTTTAIQYLITGTPVVLVTGLGPSGLNYGTTTSGGNTILTIDAGTVSNPGDYNYTVRATYASPSVTIIRATGSIIVSPQVTTPVFALGATSSRCQGFGTQTYSATASNATGITYSISPVNSGVINASTGAVTWSSVYNGTATITASAVGICGTKTANHTVTINSTGTISGAGTVCSGSNGTLTLSGAPSTVVRWESSTDNGINWTTIANTTTSLNYTNIAVTTLYRAIVSGGGCTNAASGTANVMVTPRPVIANQTYYICKTGSFTFAPIDVPNGTTYTWANPTLSSANITGGAVGTGELSVNQTLTNSGTTLQTATYTVTPIYSSCSGNPFTITVYVVPTLTASATGTTICSASAFSVTPNSNVNGTTYTWTAALTNGTASGFSNQSTDVAGPISQTLSNTSGADATVRYTVTPIYNGCSGATFTFDVIVRTATPAPTASNQTFCEISNATVANLAATGTSVKWYTQATGGTALASTTTLVNGTYYASQTLNSCESATRASITVTITATPAPTANNQTFCEISNATVANLAATGTAVKWYTHATGGTALASTTALSNGTYYASQTLNSCESATRASITVTITATPAPTANNQTFCEISNATVANLAATGTAVKWYTQATGGTALASTTALSNGTYYASQTLNSCESATRASITVTITATPAPTANNQTFCEISNATVANLAATGTAVKWYTQATGGTALASTTALTNGTYYASQTLDSCESATRASITVTITATPAPTANNQTFCEISNATVANLAATGTAVKWYTQATGGTALASTTALVNGTYYASQTLNSCESATRASITVTITATPAPTANNQTFCEISNATVANLAATGTAVKWYTQATGGTALASTTALSNGTYYASQTLNSCESATRASITVTITATLAPTANNQTFCEISNATVANLAATGTAVKWYTQATGGTALASTTALSNGTYYASQTLNSCESATRASITVTITATPAPTANNQTFCEISNATVANLAATGTAVKWYTQATGGTALASTTALVNGTYYASQTLNSCESATRASITVTITATPAPTANNQTFCEISNATVANLAATGTSVKWYTQATGGTALASTTALVNGTYYASQTLNSCESATRASITVTITATPAPTSNNQTFCEISNATVANLAATGTGVKWYTQATGGTALASTTALSNGTYYASQTLNSCESATRALITVTITATPAPTANNQTFCEISNTTVANLTATGTAVKWYMQATGGTALASTTALSNGTYYASQTLNSCESATRASITVTITATPAPTANNQTFCEISNATVANLAATGTGVKWYTQVTSGTALASTTALVNGTYYASQTLNSCESATRASITVTITATPAPTANNQTFCEISNATVANLAATGTSVKWYTSSTGGTALASTTALSNGTYYASQTLNSCESATRASITVTITATPAPTANNQTFCEISNATVANLAATGTAVKWYTQATGGTALASTTALSNGTYYASQTLNSCESATRASITVTITATPAPTANNQTFCEISNATVANLAATGTAVKWYTQATGGTALASTTALSNGTYYASQTLNSCESATRASITVTITATPAPTANNQTFCEISNATVANLAATGTAVKWYTQATGGTALASTTALSNGTYYASQTLNSCESATRSQITVTIYPTPKGFNDARTLDCAGSFSYDIQTSNINNTVNGGNSVPASFTWAVNANVTGAANGSGNTITQTLFNTSNSIQTIVYTVTPKATVTGGCVGNTFTVTVSVPVCSSISITKSANVTSVNKAGNVIAYTIVVANTGNTSQNNVIVSDPLLGGNLSNPTKTGNTDNILEKGESWTYNGSYTVLQSDLNNNGNPTNNTGKITNSASVNTTELPTAKTATADVNIALSPVVTLVKTGTLNINGNSISYLFTVKNTGNVTLNNLVVTDCKVTGPITLATSTLMPGASTTATASYTISNAEKALGSVSNTATVNGKDPLNGNVSDISGTSESNNTPAVTNTGVYAVDDEGTLNAVTGGVAVSNVLVNDKVDGNQATLANVTITQISSSSLNISIDPATGKVNVLPGTPVGTYTLVYQIEDKTKPGNVKEATVTIHLVTGVILAVDNSGSTNSVTGGTAVANVLGNDTYNGGAQAKLSNVTITNGTNDSNGKVTLDPSTGAVNVAANTPAGIYTLTYTITDKLDASKTSTATVKVTVASGVLLAKDDAGTANSVTGGTAVANVLLNDTYNGTAIAPTLNDVTITNGTNDSNGKVTLDPSTGAVGVAANTPAGVYNLTYTITDKLDASKTSTATVKVTVASGVLLAKDDAGTANSVTGGTAVANVLLNDTYNGTAIAPTLNDVT</sequence>
<feature type="domain" description="DUF11" evidence="1">
    <location>
        <begin position="577"/>
        <end position="699"/>
    </location>
</feature>
<feature type="domain" description="Ig-like" evidence="2">
    <location>
        <begin position="1532"/>
        <end position="1603"/>
    </location>
</feature>
<feature type="domain" description="Ig-like" evidence="2">
    <location>
        <begin position="1982"/>
        <end position="2053"/>
    </location>
</feature>
<gene>
    <name evidence="5" type="ORF">EZ456_22305</name>
</gene>
<feature type="domain" description="Ig-like" evidence="2">
    <location>
        <begin position="1157"/>
        <end position="1228"/>
    </location>
</feature>
<dbReference type="InterPro" id="IPR001434">
    <property type="entry name" value="OmcB-like_DUF11"/>
</dbReference>
<feature type="domain" description="Ig-like" evidence="2">
    <location>
        <begin position="1382"/>
        <end position="1453"/>
    </location>
</feature>
<evidence type="ECO:0000259" key="3">
    <source>
        <dbReference type="Pfam" id="PF19406"/>
    </source>
</evidence>
<evidence type="ECO:0000313" key="5">
    <source>
        <dbReference type="EMBL" id="TCD17760.1"/>
    </source>
</evidence>
<feature type="domain" description="Ig-like" evidence="2">
    <location>
        <begin position="1307"/>
        <end position="1378"/>
    </location>
</feature>
<keyword evidence="6" id="KW-1185">Reference proteome</keyword>
<feature type="domain" description="Ig-like" evidence="2">
    <location>
        <begin position="2057"/>
        <end position="2128"/>
    </location>
</feature>
<dbReference type="NCBIfam" id="TIGR01451">
    <property type="entry name" value="B_ant_repeat"/>
    <property type="match status" value="2"/>
</dbReference>
<accession>A0A4R0PGF7</accession>
<feature type="domain" description="Ig-like" evidence="2">
    <location>
        <begin position="2282"/>
        <end position="2354"/>
    </location>
</feature>
<feature type="domain" description="Ig-like" evidence="2">
    <location>
        <begin position="1232"/>
        <end position="1303"/>
    </location>
</feature>
<feature type="domain" description="Ig-like" evidence="2">
    <location>
        <begin position="2207"/>
        <end position="2278"/>
    </location>
</feature>
<feature type="domain" description="PKD-like" evidence="3">
    <location>
        <begin position="1070"/>
        <end position="1152"/>
    </location>
</feature>
<dbReference type="InterPro" id="IPR044023">
    <property type="entry name" value="Ig_7"/>
</dbReference>
<feature type="non-terminal residue" evidence="5">
    <location>
        <position position="3027"/>
    </location>
</feature>
<protein>
    <submittedName>
        <fullName evidence="5">DUF11 domain-containing protein</fullName>
    </submittedName>
</protein>
<feature type="domain" description="Ig-like" evidence="2">
    <location>
        <begin position="1607"/>
        <end position="1678"/>
    </location>
</feature>
<evidence type="ECO:0000313" key="6">
    <source>
        <dbReference type="Proteomes" id="UP000293925"/>
    </source>
</evidence>
<feature type="domain" description="Ig-like" evidence="2">
    <location>
        <begin position="1757"/>
        <end position="1828"/>
    </location>
</feature>
<organism evidence="5 6">
    <name type="scientific">Pedobacter psychrodurus</name>
    <dbReference type="NCBI Taxonomy" id="2530456"/>
    <lineage>
        <taxon>Bacteria</taxon>
        <taxon>Pseudomonadati</taxon>
        <taxon>Bacteroidota</taxon>
        <taxon>Sphingobacteriia</taxon>
        <taxon>Sphingobacteriales</taxon>
        <taxon>Sphingobacteriaceae</taxon>
        <taxon>Pedobacter</taxon>
    </lineage>
</organism>
<name>A0A4R0PGF7_9SPHI</name>
<feature type="domain" description="PKD-like" evidence="3">
    <location>
        <begin position="994"/>
        <end position="1060"/>
    </location>
</feature>
<feature type="domain" description="DUF7507" evidence="4">
    <location>
        <begin position="2575"/>
        <end position="2670"/>
    </location>
</feature>
<feature type="domain" description="Ig-like" evidence="2">
    <location>
        <begin position="1457"/>
        <end position="1528"/>
    </location>
</feature>
<comment type="caution">
    <text evidence="5">The sequence shown here is derived from an EMBL/GenBank/DDBJ whole genome shotgun (WGS) entry which is preliminary data.</text>
</comment>
<dbReference type="EMBL" id="SJSO01000028">
    <property type="protein sequence ID" value="TCD17760.1"/>
    <property type="molecule type" value="Genomic_DNA"/>
</dbReference>
<dbReference type="InterPro" id="IPR055354">
    <property type="entry name" value="DUF7507"/>
</dbReference>
<dbReference type="OrthoDB" id="718199at2"/>
<dbReference type="Pfam" id="PF19081">
    <property type="entry name" value="Ig_7"/>
    <property type="match status" value="16"/>
</dbReference>
<dbReference type="Pfam" id="PF24346">
    <property type="entry name" value="DUF7507"/>
    <property type="match status" value="2"/>
</dbReference>
<dbReference type="Proteomes" id="UP000293925">
    <property type="component" value="Unassembled WGS sequence"/>
</dbReference>
<feature type="domain" description="DUF7507" evidence="4">
    <location>
        <begin position="2457"/>
        <end position="2560"/>
    </location>
</feature>
<evidence type="ECO:0000259" key="1">
    <source>
        <dbReference type="Pfam" id="PF01345"/>
    </source>
</evidence>